<organism evidence="4 5">
    <name type="scientific">Actinomadura darangshiensis</name>
    <dbReference type="NCBI Taxonomy" id="705336"/>
    <lineage>
        <taxon>Bacteria</taxon>
        <taxon>Bacillati</taxon>
        <taxon>Actinomycetota</taxon>
        <taxon>Actinomycetes</taxon>
        <taxon>Streptosporangiales</taxon>
        <taxon>Thermomonosporaceae</taxon>
        <taxon>Actinomadura</taxon>
    </lineage>
</organism>
<dbReference type="OrthoDB" id="9810191at2"/>
<name>A0A4R5ANZ7_9ACTN</name>
<evidence type="ECO:0008006" key="6">
    <source>
        <dbReference type="Google" id="ProtNLM"/>
    </source>
</evidence>
<keyword evidence="2" id="KW-0547">Nucleotide-binding</keyword>
<keyword evidence="5" id="KW-1185">Reference proteome</keyword>
<dbReference type="GO" id="GO:0004812">
    <property type="term" value="F:aminoacyl-tRNA ligase activity"/>
    <property type="evidence" value="ECO:0007669"/>
    <property type="project" value="InterPro"/>
</dbReference>
<keyword evidence="1" id="KW-0436">Ligase</keyword>
<sequence>MAAALADFDFRQATSAAWRIVDEANRHINKVRPWELAKAGDPHLDEVLAELVGVCRAVGDLLEPFLPDGAARVREQCAGPRLPKPEPLFRHIE</sequence>
<reference evidence="4 5" key="1">
    <citation type="submission" date="2019-03" db="EMBL/GenBank/DDBJ databases">
        <title>Draft genome sequences of novel Actinobacteria.</title>
        <authorList>
            <person name="Sahin N."/>
            <person name="Ay H."/>
            <person name="Saygin H."/>
        </authorList>
    </citation>
    <scope>NUCLEOTIDE SEQUENCE [LARGE SCALE GENOMIC DNA]</scope>
    <source>
        <strain evidence="4 5">DSM 45941</strain>
    </source>
</reference>
<dbReference type="SUPFAM" id="SSF47323">
    <property type="entry name" value="Anticodon-binding domain of a subclass of class I aminoacyl-tRNA synthetases"/>
    <property type="match status" value="1"/>
</dbReference>
<protein>
    <recommendedName>
        <fullName evidence="6">Methionine--tRNA ligase</fullName>
    </recommendedName>
</protein>
<dbReference type="GO" id="GO:0006418">
    <property type="term" value="P:tRNA aminoacylation for protein translation"/>
    <property type="evidence" value="ECO:0007669"/>
    <property type="project" value="InterPro"/>
</dbReference>
<dbReference type="InterPro" id="IPR009080">
    <property type="entry name" value="tRNAsynth_Ia_anticodon-bd"/>
</dbReference>
<dbReference type="Proteomes" id="UP000295578">
    <property type="component" value="Unassembled WGS sequence"/>
</dbReference>
<comment type="caution">
    <text evidence="4">The sequence shown here is derived from an EMBL/GenBank/DDBJ whole genome shotgun (WGS) entry which is preliminary data.</text>
</comment>
<evidence type="ECO:0000256" key="3">
    <source>
        <dbReference type="ARBA" id="ARBA00022840"/>
    </source>
</evidence>
<evidence type="ECO:0000313" key="4">
    <source>
        <dbReference type="EMBL" id="TDD74531.1"/>
    </source>
</evidence>
<accession>A0A4R5ANZ7</accession>
<dbReference type="RefSeq" id="WP_132200747.1">
    <property type="nucleotide sequence ID" value="NZ_SMKY01000167.1"/>
</dbReference>
<dbReference type="GO" id="GO:0005524">
    <property type="term" value="F:ATP binding"/>
    <property type="evidence" value="ECO:0007669"/>
    <property type="project" value="UniProtKB-KW"/>
</dbReference>
<gene>
    <name evidence="4" type="ORF">E1293_29435</name>
</gene>
<evidence type="ECO:0000313" key="5">
    <source>
        <dbReference type="Proteomes" id="UP000295578"/>
    </source>
</evidence>
<evidence type="ECO:0000256" key="2">
    <source>
        <dbReference type="ARBA" id="ARBA00022741"/>
    </source>
</evidence>
<proteinExistence type="predicted"/>
<dbReference type="AlphaFoldDB" id="A0A4R5ANZ7"/>
<dbReference type="Gene3D" id="1.10.730.10">
    <property type="entry name" value="Isoleucyl-tRNA Synthetase, Domain 1"/>
    <property type="match status" value="1"/>
</dbReference>
<evidence type="ECO:0000256" key="1">
    <source>
        <dbReference type="ARBA" id="ARBA00022598"/>
    </source>
</evidence>
<dbReference type="EMBL" id="SMKY01000167">
    <property type="protein sequence ID" value="TDD74531.1"/>
    <property type="molecule type" value="Genomic_DNA"/>
</dbReference>
<keyword evidence="3" id="KW-0067">ATP-binding</keyword>